<evidence type="ECO:0000313" key="2">
    <source>
        <dbReference type="Proteomes" id="UP000240708"/>
    </source>
</evidence>
<keyword evidence="2" id="KW-1185">Reference proteome</keyword>
<gene>
    <name evidence="1" type="ORF">CLV48_1062</name>
</gene>
<evidence type="ECO:0000313" key="1">
    <source>
        <dbReference type="EMBL" id="PSL03763.1"/>
    </source>
</evidence>
<accession>A0A2P8E2S4</accession>
<name>A0A2P8E2S4_9BACT</name>
<proteinExistence type="predicted"/>
<dbReference type="EMBL" id="PYGF01000006">
    <property type="protein sequence ID" value="PSL03763.1"/>
    <property type="molecule type" value="Genomic_DNA"/>
</dbReference>
<dbReference type="Proteomes" id="UP000240708">
    <property type="component" value="Unassembled WGS sequence"/>
</dbReference>
<protein>
    <submittedName>
        <fullName evidence="1">Uncharacterized protein</fullName>
    </submittedName>
</protein>
<comment type="caution">
    <text evidence="1">The sequence shown here is derived from an EMBL/GenBank/DDBJ whole genome shotgun (WGS) entry which is preliminary data.</text>
</comment>
<dbReference type="AlphaFoldDB" id="A0A2P8E2S4"/>
<sequence length="47" mass="5666">MALYKESKENPEIWLYKDPNIKEAVPFWDSLFLLKIYLNKLIKPLLV</sequence>
<organism evidence="1 2">
    <name type="scientific">Cecembia rubra</name>
    <dbReference type="NCBI Taxonomy" id="1485585"/>
    <lineage>
        <taxon>Bacteria</taxon>
        <taxon>Pseudomonadati</taxon>
        <taxon>Bacteroidota</taxon>
        <taxon>Cytophagia</taxon>
        <taxon>Cytophagales</taxon>
        <taxon>Cyclobacteriaceae</taxon>
        <taxon>Cecembia</taxon>
    </lineage>
</organism>
<reference evidence="1 2" key="1">
    <citation type="submission" date="2018-03" db="EMBL/GenBank/DDBJ databases">
        <title>Genomic Encyclopedia of Archaeal and Bacterial Type Strains, Phase II (KMG-II): from individual species to whole genera.</title>
        <authorList>
            <person name="Goeker M."/>
        </authorList>
    </citation>
    <scope>NUCLEOTIDE SEQUENCE [LARGE SCALE GENOMIC DNA]</scope>
    <source>
        <strain evidence="1 2">DSM 28057</strain>
    </source>
</reference>